<comment type="caution">
    <text evidence="1">The sequence shown here is derived from an EMBL/GenBank/DDBJ whole genome shotgun (WGS) entry which is preliminary data.</text>
</comment>
<dbReference type="OrthoDB" id="10451553at2759"/>
<protein>
    <submittedName>
        <fullName evidence="1">Uncharacterized protein</fullName>
    </submittedName>
</protein>
<accession>A0A1Q5Q6E8</accession>
<dbReference type="Proteomes" id="UP000214365">
    <property type="component" value="Unassembled WGS sequence"/>
</dbReference>
<sequence>MASARFPTDGFLIGILQDIEADVANIDCMEDITIDLIQSLRSRISRPLAIPGFPISLSKYQEWEKKQPQESLQGVEYDSRQACLLLRPHLTHPSLEAFGAIVHWIRTLVKGLGNDNPNGWSLQHDSGKIIARQQFHVDVILTKAIAYLLTGHYDGIVKRPLAGLISSRNIRPSVIVHASAKETRMELLDNVKQWLYGSNGRVKLVILVEADEVDGPNVKELWTNGIDCRLFESSDQVATQIFQIEKTELNPSVMGEILTSVWLINRENCRENASDLPCPSYTLKCGLWRVSHDGSVSKTFTGVAPFVDSKFSMHLQGISLSFPFHIFGDYVHKGVMEFLQKRAGAIADYLWTDYEQKIVHESIIRAGYGPGDLIQEPYPLPYC</sequence>
<dbReference type="GeneID" id="31009147"/>
<reference evidence="1 2" key="1">
    <citation type="submission" date="2015-06" db="EMBL/GenBank/DDBJ databases">
        <title>Talaromyces atroroseus IBT 11181 draft genome.</title>
        <authorList>
            <person name="Rasmussen K.B."/>
            <person name="Rasmussen S."/>
            <person name="Petersen B."/>
            <person name="Sicheritz-Ponten T."/>
            <person name="Mortensen U.H."/>
            <person name="Thrane U."/>
        </authorList>
    </citation>
    <scope>NUCLEOTIDE SEQUENCE [LARGE SCALE GENOMIC DNA]</scope>
    <source>
        <strain evidence="1 2">IBT 11181</strain>
    </source>
</reference>
<dbReference type="RefSeq" id="XP_020115441.1">
    <property type="nucleotide sequence ID" value="XM_020265321.1"/>
</dbReference>
<evidence type="ECO:0000313" key="2">
    <source>
        <dbReference type="Proteomes" id="UP000214365"/>
    </source>
</evidence>
<evidence type="ECO:0000313" key="1">
    <source>
        <dbReference type="EMBL" id="OKL55320.1"/>
    </source>
</evidence>
<dbReference type="AlphaFoldDB" id="A0A1Q5Q6E8"/>
<proteinExistence type="predicted"/>
<organism evidence="1 2">
    <name type="scientific">Talaromyces atroroseus</name>
    <dbReference type="NCBI Taxonomy" id="1441469"/>
    <lineage>
        <taxon>Eukaryota</taxon>
        <taxon>Fungi</taxon>
        <taxon>Dikarya</taxon>
        <taxon>Ascomycota</taxon>
        <taxon>Pezizomycotina</taxon>
        <taxon>Eurotiomycetes</taxon>
        <taxon>Eurotiomycetidae</taxon>
        <taxon>Eurotiales</taxon>
        <taxon>Trichocomaceae</taxon>
        <taxon>Talaromyces</taxon>
        <taxon>Talaromyces sect. Trachyspermi</taxon>
    </lineage>
</organism>
<name>A0A1Q5Q6E8_TALAT</name>
<keyword evidence="2" id="KW-1185">Reference proteome</keyword>
<gene>
    <name evidence="1" type="ORF">UA08_09391</name>
</gene>
<dbReference type="EMBL" id="LFMY01000022">
    <property type="protein sequence ID" value="OKL55320.1"/>
    <property type="molecule type" value="Genomic_DNA"/>
</dbReference>